<feature type="domain" description="TRAM" evidence="8">
    <location>
        <begin position="6"/>
        <end position="40"/>
    </location>
</feature>
<dbReference type="SUPFAM" id="SSF50249">
    <property type="entry name" value="Nucleic acid-binding proteins"/>
    <property type="match status" value="1"/>
</dbReference>
<reference evidence="10" key="1">
    <citation type="journal article" date="2020" name="Appl. Environ. Microbiol.">
        <title>Diazotrophic Anaeromyxobacter Isolates from Soils.</title>
        <authorList>
            <person name="Masuda Y."/>
            <person name="Yamanaka H."/>
            <person name="Xu Z.X."/>
            <person name="Shiratori Y."/>
            <person name="Aono T."/>
            <person name="Amachi S."/>
            <person name="Senoo K."/>
            <person name="Itoh H."/>
        </authorList>
    </citation>
    <scope>NUCLEOTIDE SEQUENCE [LARGE SCALE GENOMIC DNA]</scope>
    <source>
        <strain evidence="10">R267</strain>
    </source>
</reference>
<evidence type="ECO:0000256" key="3">
    <source>
        <dbReference type="ARBA" id="ARBA00022679"/>
    </source>
</evidence>
<dbReference type="InterPro" id="IPR002792">
    <property type="entry name" value="TRAM_dom"/>
</dbReference>
<dbReference type="InterPro" id="IPR012340">
    <property type="entry name" value="NA-bd_OB-fold"/>
</dbReference>
<gene>
    <name evidence="9" type="primary">rlmD</name>
    <name evidence="9" type="ORF">AMYX_40270</name>
</gene>
<dbReference type="Pfam" id="PF05958">
    <property type="entry name" value="tRNA_U5-meth_tr"/>
    <property type="match status" value="1"/>
</dbReference>
<dbReference type="InterPro" id="IPR029063">
    <property type="entry name" value="SAM-dependent_MTases_sf"/>
</dbReference>
<evidence type="ECO:0000256" key="5">
    <source>
        <dbReference type="PROSITE-ProRule" id="PRU01024"/>
    </source>
</evidence>
<dbReference type="Gene3D" id="2.40.50.140">
    <property type="entry name" value="Nucleic acid-binding proteins"/>
    <property type="match status" value="1"/>
</dbReference>
<keyword evidence="1" id="KW-0411">Iron-sulfur</keyword>
<dbReference type="GO" id="GO:0070475">
    <property type="term" value="P:rRNA base methylation"/>
    <property type="evidence" value="ECO:0007669"/>
    <property type="project" value="TreeGrafter"/>
</dbReference>
<keyword evidence="1" id="KW-0004">4Fe-4S</keyword>
<proteinExistence type="inferred from homology"/>
<dbReference type="Pfam" id="PF01938">
    <property type="entry name" value="TRAM"/>
    <property type="match status" value="1"/>
</dbReference>
<dbReference type="InterPro" id="IPR010280">
    <property type="entry name" value="U5_MeTrfase_fam"/>
</dbReference>
<protein>
    <submittedName>
        <fullName evidence="9">23S rRNA (Uracil(1939)-C(5))-methyltransferase RlmD</fullName>
    </submittedName>
</protein>
<dbReference type="PANTHER" id="PTHR11061">
    <property type="entry name" value="RNA M5U METHYLTRANSFERASE"/>
    <property type="match status" value="1"/>
</dbReference>
<dbReference type="PROSITE" id="PS01231">
    <property type="entry name" value="TRMA_2"/>
    <property type="match status" value="1"/>
</dbReference>
<keyword evidence="2 5" id="KW-0489">Methyltransferase</keyword>
<dbReference type="Gene3D" id="3.40.50.150">
    <property type="entry name" value="Vaccinia Virus protein VP39"/>
    <property type="match status" value="1"/>
</dbReference>
<dbReference type="InterPro" id="IPR030391">
    <property type="entry name" value="MeTrfase_TrmA_CS"/>
</dbReference>
<keyword evidence="1" id="KW-0408">Iron</keyword>
<comment type="caution">
    <text evidence="9">The sequence shown here is derived from an EMBL/GenBank/DDBJ whole genome shotgun (WGS) entry which is preliminary data.</text>
</comment>
<name>A0A7I9VS63_9BACT</name>
<dbReference type="PROSITE" id="PS01230">
    <property type="entry name" value="TRMA_1"/>
    <property type="match status" value="1"/>
</dbReference>
<keyword evidence="4 5" id="KW-0949">S-adenosyl-L-methionine</keyword>
<dbReference type="PANTHER" id="PTHR11061:SF49">
    <property type="entry name" value="23S RRNA (URACIL(1939)-C(5))-METHYLTRANSFERASE RLMD"/>
    <property type="match status" value="1"/>
</dbReference>
<evidence type="ECO:0000259" key="8">
    <source>
        <dbReference type="Pfam" id="PF01938"/>
    </source>
</evidence>
<dbReference type="Proteomes" id="UP000503640">
    <property type="component" value="Unassembled WGS sequence"/>
</dbReference>
<feature type="binding site" evidence="5">
    <location>
        <position position="299"/>
    </location>
    <ligand>
        <name>S-adenosyl-L-methionine</name>
        <dbReference type="ChEBI" id="CHEBI:59789"/>
    </ligand>
</feature>
<dbReference type="SUPFAM" id="SSF53335">
    <property type="entry name" value="S-adenosyl-L-methionine-dependent methyltransferases"/>
    <property type="match status" value="1"/>
</dbReference>
<dbReference type="AlphaFoldDB" id="A0A7I9VS63"/>
<sequence length="447" mass="47188">MRTTLDIVDLAPGGEGVGRTGEGRPVFAPFTAPGDRVEVELPGGEGPAHVPPARLLREGPARVAAPCPHFGMSEPLAEAMCGGCEWLHLAYGAQVEAKERAFAETLRRIGRLEAGRYRALPILPSPRPLRYRSRAKFHLDRHTGRLVFFRRRSHDPVQLTGCHLLAEELDALREVAGPALLAARLEAREVTLEWSALDGKGAAFLQLAAITPAARARAEALLAAVPALAGVVLGAEGAPSAAVGDPVLRHARRPGEPAAGRQRSRPDVFQQANRGANALLVASALELLRPDGEEVLELYCGAGNFTGPLAARARHVDAVEGQGPALELARLDAAEAAEAAGARGASRVRFLAGDALAVARGLARERGAASRRYGAALLDPPRQGAPGVGAVLRELDVPRAVYVSCDPATLARDLRACGQVGYTVEAIQPVDMFPQTHHVEAVALLTR</sequence>
<feature type="binding site" evidence="5">
    <location>
        <position position="320"/>
    </location>
    <ligand>
        <name>S-adenosyl-L-methionine</name>
        <dbReference type="ChEBI" id="CHEBI:59789"/>
    </ligand>
</feature>
<evidence type="ECO:0000256" key="7">
    <source>
        <dbReference type="SAM" id="MobiDB-lite"/>
    </source>
</evidence>
<dbReference type="Gene3D" id="2.40.50.1070">
    <property type="match status" value="1"/>
</dbReference>
<keyword evidence="10" id="KW-1185">Reference proteome</keyword>
<keyword evidence="1" id="KW-0479">Metal-binding</keyword>
<accession>A0A7I9VS63</accession>
<dbReference type="GO" id="GO:0051539">
    <property type="term" value="F:4 iron, 4 sulfur cluster binding"/>
    <property type="evidence" value="ECO:0007669"/>
    <property type="project" value="UniProtKB-KW"/>
</dbReference>
<dbReference type="RefSeq" id="WP_176068630.1">
    <property type="nucleotide sequence ID" value="NZ_BJTG01000012.1"/>
</dbReference>
<evidence type="ECO:0000256" key="6">
    <source>
        <dbReference type="PROSITE-ProRule" id="PRU10015"/>
    </source>
</evidence>
<feature type="binding site" evidence="5">
    <location>
        <position position="379"/>
    </location>
    <ligand>
        <name>S-adenosyl-L-methionine</name>
        <dbReference type="ChEBI" id="CHEBI:59789"/>
    </ligand>
</feature>
<evidence type="ECO:0000256" key="4">
    <source>
        <dbReference type="ARBA" id="ARBA00022691"/>
    </source>
</evidence>
<evidence type="ECO:0000256" key="2">
    <source>
        <dbReference type="ARBA" id="ARBA00022603"/>
    </source>
</evidence>
<evidence type="ECO:0000256" key="1">
    <source>
        <dbReference type="ARBA" id="ARBA00022485"/>
    </source>
</evidence>
<feature type="active site" description="Nucleophile" evidence="5">
    <location>
        <position position="405"/>
    </location>
</feature>
<dbReference type="EMBL" id="BJTG01000012">
    <property type="protein sequence ID" value="GEJ59286.1"/>
    <property type="molecule type" value="Genomic_DNA"/>
</dbReference>
<evidence type="ECO:0000313" key="9">
    <source>
        <dbReference type="EMBL" id="GEJ59286.1"/>
    </source>
</evidence>
<feature type="region of interest" description="Disordered" evidence="7">
    <location>
        <begin position="244"/>
        <end position="267"/>
    </location>
</feature>
<organism evidence="9 10">
    <name type="scientific">Anaeromyxobacter diazotrophicus</name>
    <dbReference type="NCBI Taxonomy" id="2590199"/>
    <lineage>
        <taxon>Bacteria</taxon>
        <taxon>Pseudomonadati</taxon>
        <taxon>Myxococcota</taxon>
        <taxon>Myxococcia</taxon>
        <taxon>Myxococcales</taxon>
        <taxon>Cystobacterineae</taxon>
        <taxon>Anaeromyxobacteraceae</taxon>
        <taxon>Anaeromyxobacter</taxon>
    </lineage>
</organism>
<feature type="binding site" evidence="5">
    <location>
        <position position="271"/>
    </location>
    <ligand>
        <name>S-adenosyl-L-methionine</name>
        <dbReference type="ChEBI" id="CHEBI:59789"/>
    </ligand>
</feature>
<dbReference type="InterPro" id="IPR030390">
    <property type="entry name" value="MeTrfase_TrmA_AS"/>
</dbReference>
<keyword evidence="3 5" id="KW-0808">Transferase</keyword>
<evidence type="ECO:0000313" key="10">
    <source>
        <dbReference type="Proteomes" id="UP000503640"/>
    </source>
</evidence>
<feature type="active site" evidence="6">
    <location>
        <position position="405"/>
    </location>
</feature>
<comment type="similarity">
    <text evidence="5">Belongs to the class I-like SAM-binding methyltransferase superfamily. RNA M5U methyltransferase family.</text>
</comment>
<dbReference type="PROSITE" id="PS51687">
    <property type="entry name" value="SAM_MT_RNA_M5U"/>
    <property type="match status" value="1"/>
</dbReference>
<dbReference type="GO" id="GO:0070041">
    <property type="term" value="F:rRNA (uridine-C5-)-methyltransferase activity"/>
    <property type="evidence" value="ECO:0007669"/>
    <property type="project" value="TreeGrafter"/>
</dbReference>